<proteinExistence type="predicted"/>
<evidence type="ECO:0000256" key="4">
    <source>
        <dbReference type="ARBA" id="ARBA00022801"/>
    </source>
</evidence>
<evidence type="ECO:0000256" key="5">
    <source>
        <dbReference type="ARBA" id="ARBA00023004"/>
    </source>
</evidence>
<keyword evidence="4" id="KW-0378">Hydrolase</keyword>
<dbReference type="GO" id="GO:0051536">
    <property type="term" value="F:iron-sulfur cluster binding"/>
    <property type="evidence" value="ECO:0007669"/>
    <property type="project" value="UniProtKB-KW"/>
</dbReference>
<dbReference type="InterPro" id="IPR051827">
    <property type="entry name" value="Cas4_exonuclease"/>
</dbReference>
<keyword evidence="5" id="KW-0408">Iron</keyword>
<dbReference type="PANTHER" id="PTHR36531">
    <property type="entry name" value="CRISPR-ASSOCIATED EXONUCLEASE CAS4"/>
    <property type="match status" value="1"/>
</dbReference>
<keyword evidence="2" id="KW-0540">Nuclease</keyword>
<evidence type="ECO:0000256" key="7">
    <source>
        <dbReference type="SAM" id="Phobius"/>
    </source>
</evidence>
<protein>
    <recommendedName>
        <fullName evidence="10">CRISPR-associated exonuclease Cas4</fullName>
    </recommendedName>
</protein>
<dbReference type="GO" id="GO:0016787">
    <property type="term" value="F:hydrolase activity"/>
    <property type="evidence" value="ECO:0007669"/>
    <property type="project" value="UniProtKB-KW"/>
</dbReference>
<dbReference type="EMBL" id="BHVZ01000002">
    <property type="protein sequence ID" value="GCB29533.1"/>
    <property type="molecule type" value="Genomic_DNA"/>
</dbReference>
<dbReference type="GO" id="GO:0004518">
    <property type="term" value="F:nuclease activity"/>
    <property type="evidence" value="ECO:0007669"/>
    <property type="project" value="UniProtKB-KW"/>
</dbReference>
<keyword evidence="3" id="KW-0479">Metal-binding</keyword>
<evidence type="ECO:0000256" key="6">
    <source>
        <dbReference type="ARBA" id="ARBA00023014"/>
    </source>
</evidence>
<comment type="caution">
    <text evidence="8">The sequence shown here is derived from an EMBL/GenBank/DDBJ whole genome shotgun (WGS) entry which is preliminary data.</text>
</comment>
<keyword evidence="6" id="KW-0411">Iron-sulfur</keyword>
<accession>A0A401LDC1</accession>
<keyword evidence="7" id="KW-0812">Transmembrane</keyword>
<dbReference type="Proteomes" id="UP000287361">
    <property type="component" value="Unassembled WGS sequence"/>
</dbReference>
<organism evidence="8 9">
    <name type="scientific">Anaerotignum faecicola</name>
    <dbReference type="NCBI Taxonomy" id="2358141"/>
    <lineage>
        <taxon>Bacteria</taxon>
        <taxon>Bacillati</taxon>
        <taxon>Bacillota</taxon>
        <taxon>Clostridia</taxon>
        <taxon>Lachnospirales</taxon>
        <taxon>Anaerotignaceae</taxon>
        <taxon>Anaerotignum</taxon>
    </lineage>
</organism>
<evidence type="ECO:0000313" key="8">
    <source>
        <dbReference type="EMBL" id="GCB29533.1"/>
    </source>
</evidence>
<gene>
    <name evidence="8" type="ORF">KGMB03357_11940</name>
</gene>
<feature type="transmembrane region" description="Helical" evidence="7">
    <location>
        <begin position="12"/>
        <end position="31"/>
    </location>
</feature>
<dbReference type="AlphaFoldDB" id="A0A401LDC1"/>
<evidence type="ECO:0008006" key="10">
    <source>
        <dbReference type="Google" id="ProtNLM"/>
    </source>
</evidence>
<evidence type="ECO:0000313" key="9">
    <source>
        <dbReference type="Proteomes" id="UP000287361"/>
    </source>
</evidence>
<comment type="cofactor">
    <cofactor evidence="1">
        <name>[4Fe-4S] cluster</name>
        <dbReference type="ChEBI" id="CHEBI:49883"/>
    </cofactor>
</comment>
<evidence type="ECO:0000256" key="1">
    <source>
        <dbReference type="ARBA" id="ARBA00001966"/>
    </source>
</evidence>
<reference evidence="8 9" key="1">
    <citation type="submission" date="2018-10" db="EMBL/GenBank/DDBJ databases">
        <title>Draft Genome Sequence of Anaerotignum sp. KCTC 15736.</title>
        <authorList>
            <person name="Choi S.H."/>
            <person name="Kim J.S."/>
            <person name="Kang S.W."/>
            <person name="Lee J.S."/>
            <person name="Park S.H."/>
        </authorList>
    </citation>
    <scope>NUCLEOTIDE SEQUENCE [LARGE SCALE GENOMIC DNA]</scope>
    <source>
        <strain evidence="8 9">KCTC 15736</strain>
    </source>
</reference>
<sequence>MEWVKTIGNGFGTADLVLLCVAVLLVVLLCIRHGRPALKKLTARDDIPGYALLYADRKQDKNKDFGRLLYSAKYDLQGRPDYVFCSRLLGRIVPVELKSGCIGEAEEPHHGDFLQLAAYFLILEDVYGKRPAYGRLVYRDYMFEIKNTARVRREVLKAVQEMRQMLRDGIAEPKPSFAHCRPCVCNGTVCQFSETEIEGVNDDSCREE</sequence>
<dbReference type="GO" id="GO:0046872">
    <property type="term" value="F:metal ion binding"/>
    <property type="evidence" value="ECO:0007669"/>
    <property type="project" value="UniProtKB-KW"/>
</dbReference>
<dbReference type="InterPro" id="IPR011604">
    <property type="entry name" value="PDDEXK-like_dom_sf"/>
</dbReference>
<name>A0A401LDC1_9FIRM</name>
<keyword evidence="7" id="KW-1133">Transmembrane helix</keyword>
<keyword evidence="7" id="KW-0472">Membrane</keyword>
<dbReference type="PANTHER" id="PTHR36531:SF6">
    <property type="entry name" value="DNA REPLICATION ATP-DEPENDENT HELICASE_NUCLEASE DNA2"/>
    <property type="match status" value="1"/>
</dbReference>
<dbReference type="Gene3D" id="3.90.320.10">
    <property type="match status" value="1"/>
</dbReference>
<evidence type="ECO:0000256" key="3">
    <source>
        <dbReference type="ARBA" id="ARBA00022723"/>
    </source>
</evidence>
<dbReference type="OrthoDB" id="2046333at2"/>
<keyword evidence="9" id="KW-1185">Reference proteome</keyword>
<evidence type="ECO:0000256" key="2">
    <source>
        <dbReference type="ARBA" id="ARBA00022722"/>
    </source>
</evidence>